<evidence type="ECO:0000256" key="2">
    <source>
        <dbReference type="ARBA" id="ARBA00022723"/>
    </source>
</evidence>
<keyword evidence="2 5" id="KW-0479">Metal-binding</keyword>
<feature type="binding site" evidence="4">
    <location>
        <position position="112"/>
    </location>
    <ligand>
        <name>substrate</name>
    </ligand>
</feature>
<comment type="caution">
    <text evidence="7">The sequence shown here is derived from an EMBL/GenBank/DDBJ whole genome shotgun (WGS) entry which is preliminary data.</text>
</comment>
<evidence type="ECO:0000259" key="6">
    <source>
        <dbReference type="Pfam" id="PF03328"/>
    </source>
</evidence>
<dbReference type="AlphaFoldDB" id="A0AAE4UYU7"/>
<dbReference type="InterPro" id="IPR005000">
    <property type="entry name" value="Aldolase/citrate-lyase_domain"/>
</dbReference>
<gene>
    <name evidence="7" type="ORF">R4315_08985</name>
</gene>
<evidence type="ECO:0000256" key="5">
    <source>
        <dbReference type="PIRSR" id="PIRSR015582-2"/>
    </source>
</evidence>
<reference evidence="7" key="1">
    <citation type="submission" date="2023-10" db="EMBL/GenBank/DDBJ databases">
        <title>Development of a sustainable strategy for remediation of hydrocarbon-contaminated territories based on the waste exchange concept.</title>
        <authorList>
            <person name="Krivoruchko A."/>
        </authorList>
    </citation>
    <scope>NUCLEOTIDE SEQUENCE</scope>
    <source>
        <strain evidence="7">IEGM 68</strain>
    </source>
</reference>
<dbReference type="GO" id="GO:0000287">
    <property type="term" value="F:magnesium ion binding"/>
    <property type="evidence" value="ECO:0007669"/>
    <property type="project" value="TreeGrafter"/>
</dbReference>
<keyword evidence="7" id="KW-0456">Lyase</keyword>
<dbReference type="RefSeq" id="WP_317744622.1">
    <property type="nucleotide sequence ID" value="NZ_JAWLUP010000014.1"/>
</dbReference>
<dbReference type="Proteomes" id="UP001185863">
    <property type="component" value="Unassembled WGS sequence"/>
</dbReference>
<accession>A0AAE4UYU7</accession>
<proteinExistence type="predicted"/>
<dbReference type="SUPFAM" id="SSF51621">
    <property type="entry name" value="Phosphoenolpyruvate/pyruvate domain"/>
    <property type="match status" value="1"/>
</dbReference>
<dbReference type="PANTHER" id="PTHR32308:SF10">
    <property type="entry name" value="CITRATE LYASE SUBUNIT BETA"/>
    <property type="match status" value="1"/>
</dbReference>
<organism evidence="7 8">
    <name type="scientific">Rhodococcus oxybenzonivorans</name>
    <dbReference type="NCBI Taxonomy" id="1990687"/>
    <lineage>
        <taxon>Bacteria</taxon>
        <taxon>Bacillati</taxon>
        <taxon>Actinomycetota</taxon>
        <taxon>Actinomycetes</taxon>
        <taxon>Mycobacteriales</taxon>
        <taxon>Nocardiaceae</taxon>
        <taxon>Rhodococcus</taxon>
    </lineage>
</organism>
<feature type="binding site" evidence="5">
    <location>
        <position position="138"/>
    </location>
    <ligand>
        <name>Mg(2+)</name>
        <dbReference type="ChEBI" id="CHEBI:18420"/>
    </ligand>
</feature>
<name>A0AAE4UYU7_9NOCA</name>
<feature type="binding site" evidence="5">
    <location>
        <position position="112"/>
    </location>
    <ligand>
        <name>Mg(2+)</name>
        <dbReference type="ChEBI" id="CHEBI:18420"/>
    </ligand>
</feature>
<protein>
    <submittedName>
        <fullName evidence="7">CoA ester lyase</fullName>
    </submittedName>
</protein>
<dbReference type="InterPro" id="IPR040442">
    <property type="entry name" value="Pyrv_kinase-like_dom_sf"/>
</dbReference>
<evidence type="ECO:0000313" key="8">
    <source>
        <dbReference type="Proteomes" id="UP001185863"/>
    </source>
</evidence>
<dbReference type="PIRSF" id="PIRSF015582">
    <property type="entry name" value="Cit_lyase_B"/>
    <property type="match status" value="1"/>
</dbReference>
<dbReference type="Pfam" id="PF03328">
    <property type="entry name" value="HpcH_HpaI"/>
    <property type="match status" value="1"/>
</dbReference>
<dbReference type="Gene3D" id="3.20.20.60">
    <property type="entry name" value="Phosphoenolpyruvate-binding domains"/>
    <property type="match status" value="1"/>
</dbReference>
<keyword evidence="3 5" id="KW-0460">Magnesium</keyword>
<sequence>MQTTVGGPAWLFCPADRPERYGKAAAAADMVILDLEDGVAPTDKDFARRCLQDTLLDPAHTVVRLNPVGTADHDADLAALDDTPYTRVMLAKTESAEQVVSLAPREVIALIESPLGALAGADIAAAAGTVGIMWGAEDLVAALGGQSSRRADGSYRDVARQVRSQALLAAKAHGRFALDSVYLTIQDLDGLQDEALDAAAVGFDAKVAIHPSQLPVIRTAYAPNPDEVAWAQRVLAAVGEERGVFQFEGQMVDAPVLRHAEHILHRFQQSVPN</sequence>
<evidence type="ECO:0000256" key="3">
    <source>
        <dbReference type="ARBA" id="ARBA00022842"/>
    </source>
</evidence>
<feature type="domain" description="HpcH/HpaI aldolase/citrate lyase" evidence="6">
    <location>
        <begin position="11"/>
        <end position="211"/>
    </location>
</feature>
<dbReference type="InterPro" id="IPR011206">
    <property type="entry name" value="Citrate_lyase_beta/mcl1/mcl2"/>
</dbReference>
<evidence type="ECO:0000313" key="7">
    <source>
        <dbReference type="EMBL" id="MDV7264678.1"/>
    </source>
</evidence>
<feature type="binding site" evidence="4">
    <location>
        <position position="64"/>
    </location>
    <ligand>
        <name>substrate</name>
    </ligand>
</feature>
<evidence type="ECO:0000256" key="4">
    <source>
        <dbReference type="PIRSR" id="PIRSR015582-1"/>
    </source>
</evidence>
<dbReference type="InterPro" id="IPR015813">
    <property type="entry name" value="Pyrv/PenolPyrv_kinase-like_dom"/>
</dbReference>
<dbReference type="GO" id="GO:0016829">
    <property type="term" value="F:lyase activity"/>
    <property type="evidence" value="ECO:0007669"/>
    <property type="project" value="UniProtKB-KW"/>
</dbReference>
<dbReference type="EMBL" id="JAWLUP010000014">
    <property type="protein sequence ID" value="MDV7264678.1"/>
    <property type="molecule type" value="Genomic_DNA"/>
</dbReference>
<comment type="cofactor">
    <cofactor evidence="1">
        <name>Mg(2+)</name>
        <dbReference type="ChEBI" id="CHEBI:18420"/>
    </cofactor>
</comment>
<evidence type="ECO:0000256" key="1">
    <source>
        <dbReference type="ARBA" id="ARBA00001946"/>
    </source>
</evidence>
<dbReference type="GO" id="GO:0006107">
    <property type="term" value="P:oxaloacetate metabolic process"/>
    <property type="evidence" value="ECO:0007669"/>
    <property type="project" value="TreeGrafter"/>
</dbReference>
<dbReference type="PANTHER" id="PTHR32308">
    <property type="entry name" value="LYASE BETA SUBUNIT, PUTATIVE (AFU_ORTHOLOGUE AFUA_4G13030)-RELATED"/>
    <property type="match status" value="1"/>
</dbReference>